<gene>
    <name evidence="8" type="primary">gp_76870</name>
</gene>
<dbReference type="GO" id="GO:0003678">
    <property type="term" value="F:DNA helicase activity"/>
    <property type="evidence" value="ECO:0007669"/>
    <property type="project" value="UniProtKB-ARBA"/>
</dbReference>
<feature type="coiled-coil region" evidence="3">
    <location>
        <begin position="1518"/>
        <end position="1545"/>
    </location>
</feature>
<evidence type="ECO:0000256" key="2">
    <source>
        <dbReference type="ARBA" id="ARBA00022840"/>
    </source>
</evidence>
<dbReference type="Gene3D" id="1.10.357.40">
    <property type="entry name" value="YbiA-like"/>
    <property type="match status" value="1"/>
</dbReference>
<evidence type="ECO:0000259" key="6">
    <source>
        <dbReference type="Pfam" id="PF13538"/>
    </source>
</evidence>
<dbReference type="InterPro" id="IPR057153">
    <property type="entry name" value="DUF7831"/>
</dbReference>
<evidence type="ECO:0000259" key="7">
    <source>
        <dbReference type="Pfam" id="PF25176"/>
    </source>
</evidence>
<sequence>MANRTRNVSPSIIPWGSEGSTYDPIGYIRRNNSTPYSRVTNRFRSNLARYQSTSPVQRVVNKGYKDYVNVSKSLNTEERETRNLSDTYNKLKKAKEVNDELAMERPLFRPQNPGFDFTAIGKEMLGDIFRSTDQVRASNASGKVMLNKETSATVDLAKKNKELKLQRLQLQQQLQDYSNNRSNLSNRDKQNIIRINNQIKQLDKQINNGEVYEQRAEQLRAQHDMDNVWNSVKEGLAGAGGFLLDVLGKAGAYLNTSNAYGVHNNQDYKTLKMNDKEKFSQAAHQYIYDKNIDNNRKRFQGLPLKDSLRAQIDDYTDFQTQLNAEIKGAQEDYEKHVRYRQADEKWFPISDDYNKKKQRYANASVFSPEYWQYEMPSQIAASNASTAGRIAMALNTGAAIGGAFLGPKGQALLNIGSQVATTATGLDIENMKFENRGEVSDANVDKLKSNLMSGGKKQYQDIIKDLREKAKQVYPKLNMNPDTESDDEILRSALAGIITSNHPEYRKAELRALAGSNALFQKDNITTGSDLMVQKGLQVGIFGRELYKAGKGTINWIANKTIKRAANSATGAIEHTVEGAATNAVAEAAKDAVNGSRYATLRKEFTDSFRGGFGLGEQTATVLGHGMTGQYVYGTMTGIGKAVLDQAKKALPTRGQAFIRLATHRAGQYYQDILDKIPLTARRLSAYGLKMGKVWVVSSASEAAEEARQYVNAEQAKRQQMGLGELPSLGSLFANEYSAGSRTQAAILAELGIGDSDLLDNEEFWQNYKGGFALGGGHTVAMRAVSEIPGLVRQISADQAILNAGITNRVMMQNERAQGQLFAKEAMKGRSNMEQILNTMQQLKQEDARRKEHTYSSDEWDSSIKAAQDIMRMTLSPTTKAIMEKHGIQYGTDKYAAAVASVYQTGQNSDENRDQRQKAIDEYNQIIHSVQLNQAIDEELRRRQSGSSIESLAQQRADKARQEAEQNAQSLEELGQEVDLISAQSEQDKLNRMTGPTGISNVEDLRQRTILVGQLRGLLKLRSDCKTSDGFFNMLRDKFGLHTIREDAAKIHKSIDSDIKIISQRLSELSGINLDGLNDAQVMDKLDAMGAIEQFSDDIEENTRVRALLNADAKLIADRQKMFSDGLKAEGNGNTKFSKFIDDVMATTERNKAIDWALADAINDPYGQKWNQDNTSTGEINTEHKDTQSHVESLTKQENKVYTPENNYSVENNTFENTDRPYVHDDLELKIKEDKLGSVGKLKGKIDDMILRGRSYDKINRWLQSSKRYKNIITRNEDNARIIEDYINDQLLNAGLEPNRAIVDKSKPDDELADSFERLNNLSEQRQERNERRAKIEAKKRLLKSKMKAAIKEWARSGEAYSGISPKFLSTLAKLVAYGTQQGYYSFKTFLDDIKDMPLDAMDIPDLSGMLSYVYLSKSKEQAGTVAENLDSEENVLSVGSVQNYLKNDKTDQTEQLKQNVDKLVQQVKQNLSNIDNIESAIQKIADQSLTPFDKTSISQYILDIDKLATEDQLKDAIKQLGNIIQNTNQVYNDLTDQLNNLNDQKEIPQDPLVTDYNDLPKTVAQLVLELEDACNTLDSIASTIADVKPTTQPERDAINDLSIQLMRAEIALDNLLQDNEAQAVNVSQERDLIDNVIMKFNNNRSIWGDTSEEILDWWFTKYAKDNVVLPRDSRNTITNGSDNLTLDYNQKITDYMRLYGNKFQQNLGEVESDWYWRLLKNYFGTLLNNAQDYIEQNPDNPMNPVLQDNINRGRLLISGFANKYGKQLDDSYMDTDASIIKEAEELNKQEFMWYESGGNNYISGQGVGTTLHRPGVKAMQENKTYVEWSNQPDFITNGKFEIIFRNATEYSNRPYLRITYKGQSIELHIYEGGDESRIGYQQHLVDLWKFCQKHKNYSLRVIPTRTNGSLIYDPAFVGYNENSPTVEGLHSVVGNIMSLDDTYSIDLKSKQIGIVKQDKKGNMNVMSLDGLNSPIHTLNSARVGTQNTSVGSTVYLWHTNFDEKKGNQTTIPVILYQSKLSQNQADSLVDLLRAYAQGQVNYNGYNTYDLIKMLVHVNENNQPNYKTNQTRTITFSSNKQIIIGLPQYDDNGKHIYGTGESYDLTSEHDLERLRTDLRSVGVAFEKTMLSQQLNFTNNSVINNVKHYFEDNPNVDTFVAPNGLEFSRDDFFDQDGNERRKSTYAGYLMRHQYTQTSVVGQNYTATYFRGPYLVPNTKQDDRIDDILTERQKEDSISMPRLNSLKNLLNRSRGLKLEVQTNKLRDITDGDREQMNAYLKRVIGEGNYEIGKQLNDDIPADMAVAGKCMSDMVYIGNRVVDGVQYHEAFHRVLELLLRPSERQKIYDWYKSREGNDKMSDTEIAEGLANLYMDAQNNYDDNEFSNNKVVALFQKIKAGVQFARNLGSIRLTLLSAIMSTGWYKTKAGSKIRKENLERFKAKFGDSLHYDVYNQKTGMKHSFENILNNEQLNDCVETIAFYIVEKALEEGRVNAVGDNIDQLTITGTNIKKLIGVDMMKQLMGEDPEVPVPEAQAKAFQEIFKQGKEKYITDKNGVAIGKEQYYPNFAVIADRVYAKIANISKEGVVRNTNDEDMQEQLEAGSAGAYMDYVGKESYEMSKLQSVSQKAKFFFGTVPYVKWANANNHEEGIELDTSHSLFGDPRFMPQTEVFSKMFEQLHNVKTVQELHDELARLASQDPMFFYVYSTFDEYFQAQYIDYDKTTGEGINYNAEAVVTQVFQALVGQKYNFMMTRSSTDKDGNVSIRMSNLSVDRDTLKFSQDWSKRLANGVTGVVSTMKDQEGRILFNRDKNGVVYNAPGKDIFKRTSNWIKSIWTQANAGNDIKIGNNTYDITSPAQLSEVIDKITITLNKIGIQIDSDTINYMLINKYGEFSADSFRQMLNETVLVSLSKFLNLLDSVIGNAGQVEVQLDTLYNKDSFVNELAKYQSMNNKVKNEMMNLLTNNNKAYTQGENNTVSDILADIQDENPNNEAKQRIQNFCYNKHSIVLRRIAQNEGNKMAKILMNNYAGFKTDQNDDYGSDYNQVSNIEDYMSKVTMLISGGLIYPTMSDKKTYMYLQASDQAINGFLVPGIDYRLVNKLISSSDKDQKSALRKELLGALPRIVTDTTGKTIVRPSNQVLDIFIDYAKDEKAAIIECMHQLGYFEGDTAIDDTVKIKNYHTPNKYVNSKGETVKVEPNGTRFSSLTSILDDNGNRIKFNDPKKSSIDCLKLADEQFFNKSREQQRNIMARVLDIQFKEEVKKAIKLGLIKGDIDNYYSLENVGLSYNEFSCIRHSLAGTEGIKTIEQLNAAAVVAMMSDVSTRSIISVQEVERLFGGHPAFYKWQYSENELEDRQTDQLKRLGGLISTGANPRTDFQDDSESKYTCAQVDDFMVSSEADKMHDGNIDDAYQNSVEKMFVQANTKEAVYNKLVRSGKSKKEAADIAYAEHKTQKDFEEFRDKYLDENDKSRVTKKYQAEYKAYAGKIYDPKAKDPINVADGSAFITDKMCEKLLRSLGLYSNKAKQLFAMLRDPNNQYTFRQKADAFTELQEFIVGAQKYSAFGHRNDERLGSLLIPYYNKMALFPIFPSIAMGDMGKVYNKMINEGVDMLLFDSAVKIGNKHNSKFEQGKGIEEPFVTFKQDLRYLRKQLNTDPNGKIEMNLGTQTAKVALASLIIDRVNYTDSLTGEAISGSQILDNIMDSINQLSDMGVKEVDDLFFTDGEFDIQKFAKFLNDELTSRNANKNTIDAITIKVDDADGSKHLNVPLSAQSDPHWIESILTSALNKRIVDVKTPGNAFYQRSVFAMEGHIVSDDEYDTLPAAARKIINWQTLNEGKQLQFINNDGSMDAVISIDYFEHIIPKGMSFDQARKWLFDNKIIGNRSDVKANTIGYRIPTQAQSSIHALRFVDVLPVVKDTIILPREFTKVTGSDFDIDKLYLASLAYDVKDSKATREFPKGTKQYYQNKLLENYMTLLKDNDNSIQIAMRSIDNDTDLVQNIANQFDSAGSTKTLPYNFYTLHEQTDRRRDYITGKLGIAPFALNVTNQALTMAYGVKLKETEFTKQTPFKRIDLRDDKNGNAVMSWLSAFINAHCDIVKDPYVSKINVNSFTYNMLNFLVRTGQADNSVWFITQPIIKDMAFAAEAASGHYGRDLTKSKYRAQKDATEKALRQYIAGYLGKGNELYSQDVTRELGFINSVRLDSLDEIDQIEDRVRMLTSNLQEATSDEARIGIQKQLDKEQRILNAAKNNSPIRIINSMFDSEKYLKNYALKYTNKEDMLKDPDFCRAQVQVYKAWNILQPFVNDISKLVQLTKIDTKKQGNTLAKQLLYKEKYDQFLKDIQQGNTSFEPEGVMKMMTHSWIDKKTNSFMKAMKSILAGQVFEATTSYTSLVGQLGQFMNNYSQTEDIANKLDRNVSQCIKSLFIRAYAGDDNNKIDVNRLFFGNNTIADRLAGIKRRINNPDDKLFYLRNNKLLTSLVESDQVKDESTTGANGQTYPAPKFVSTFHSISESSFNQDDLTDAWEELLNYPDDQELKEFARDLVVYAWLTSGEKSGFNRFFKYVPNSWKINSGFVGHVEFWLNKFNTNLEPSIREAIIDDILRNNWNDTDFVPQYDYERKGRKNFTDSGIYDPQLMKPFALCGYALDKNSEYVTTINRLDNGQYPRYITVKDELSDKYNNNVNRSLYRLVGVSKFNGIKDKDTGNVSLTEVPIYVLCKKKGLHFKGNDIFEFGNSDFGFGMNYIGYQENDAQYAKLVEEVKQKFYINAKKLEPKETKTESPVRNTDVTTVRSTGKSGGITYNKEQQSAIVNAVSFLKTNTDPTQYYVIEGKAGTGKTTIAKEILKEFEDEQIYVAAVSHKAKGVIKSSFGDDTRGKKFFSIAGLLGMKGINDNDTQTTKFQVGLKVPLLDNPPALLVIDEASMITEDVLKKIIDINSSLSRPFQMLFLGDIGQIQPIRDEQSEFYRTNKDLLNKKSDIFNSKHKSKLITRVRQGEANPILPYADYFWENSQKENPELNPTQHIVRNNQITDKGSLLFSNSEGEVLNSVIKAVKNAVEKGLTNHVKIVTYHVNEKTELNQKIHEALFGKDSDYSKGDMLILNSPYDLPDVNATMENSSEIQIKSIQDEDTDEFGVHTLYLETNGTAYTRTGNEQKDCVIQVVSRNDIGLYNQKLQELASYAKRQTNRALKKQAWSDFWEYKGRYADVDFGYAITAHKSQGSTYDIVVVDEKDIMGTTATSNQEKSELIYTALTRPRKTAIVISSVPVSNPYTGDIENPSLPKQQNERKIDYHSGNWTRQEVNDNPDVLYVFGDNTNRTSGSNPISNDSKYARTYGLGKMFPNTTAAIIRGMDNAMPVSTQHWYDPTTGRTRDAGRWNDSDIDDFKKIIDAEFQAIKDEWDTGKYRKIYLPSTGLSNGKISQITEARTPVLFKYLYDKTADLAKYVSTEHKNTHNVSYEQAQKIISFSNTMQQKQQNNPQDYTMNSGGAYGGDTYWDVIGRQFGLTNINHFRPADNQRLSKTLRDRNVKPFSITHEQSNYAREQIKQLTGRELPYDVGGELLARDFYQVDKSDGVFAIANITSSYKAVQGGTNMAVQVGIKQGKPVHVYDLNTESWYQYNQSTGRFEVEDTPVLTKSFAGVGTRNIQNYKVNKNGQWVDREGYVGYDKALKAANAIKAVYQKTFNTAQTSNTVNIYAGTGENADLSNFAIRPFTHHFNDGSVKDFQSVEQAFQYIKASEFADTRSNDGNTRPSGKSIQAEIMDTTTGSQLRSLGRQIKNLNVQAWDRSSSFVMKQLLKESFEQNPQALQRLLSTGNATLTHVQDNSKWGKEFPKLLMEVREELRKKQDSYKVKNDQDIKDDLKELGKRRQDDCNK</sequence>
<feature type="coiled-coil region" evidence="3">
    <location>
        <begin position="153"/>
        <end position="222"/>
    </location>
</feature>
<dbReference type="InterPro" id="IPR050534">
    <property type="entry name" value="Coronavir_polyprotein_1ab"/>
</dbReference>
<dbReference type="SUPFAM" id="SSF143990">
    <property type="entry name" value="YbiA-like"/>
    <property type="match status" value="1"/>
</dbReference>
<dbReference type="CDD" id="cd18809">
    <property type="entry name" value="SF1_C_RecD"/>
    <property type="match status" value="1"/>
</dbReference>
<dbReference type="PANTHER" id="PTHR43788:SF6">
    <property type="entry name" value="DNA HELICASE B"/>
    <property type="match status" value="1"/>
</dbReference>
<dbReference type="Pfam" id="PF13604">
    <property type="entry name" value="AAA_30"/>
    <property type="match status" value="1"/>
</dbReference>
<keyword evidence="2" id="KW-0067">ATP-binding</keyword>
<feature type="domain" description="UvrD-like helicase C-terminal" evidence="6">
    <location>
        <begin position="5205"/>
        <end position="5257"/>
    </location>
</feature>
<feature type="region of interest" description="Disordered" evidence="4">
    <location>
        <begin position="5838"/>
        <end position="5869"/>
    </location>
</feature>
<dbReference type="SUPFAM" id="SSF52540">
    <property type="entry name" value="P-loop containing nucleoside triphosphate hydrolases"/>
    <property type="match status" value="1"/>
</dbReference>
<feature type="region of interest" description="Disordered" evidence="4">
    <location>
        <begin position="947"/>
        <end position="970"/>
    </location>
</feature>
<proteinExistence type="predicted"/>
<evidence type="ECO:0000256" key="4">
    <source>
        <dbReference type="SAM" id="MobiDB-lite"/>
    </source>
</evidence>
<reference evidence="8 9" key="1">
    <citation type="submission" date="2021-04" db="EMBL/GenBank/DDBJ databases">
        <authorList>
            <person name="Shkoporov A.N."/>
            <person name="Stockdale S.R."/>
            <person name="Guerin E."/>
            <person name="Ross R.P."/>
            <person name="Hill C."/>
        </authorList>
    </citation>
    <scope>NUCLEOTIDE SEQUENCE [LARGE SCALE GENOMIC DNA]</scope>
    <source>
        <strain evidence="9">cr29_1</strain>
    </source>
</reference>
<dbReference type="EMBL" id="MZ130497">
    <property type="protein sequence ID" value="QWM91148.2"/>
    <property type="molecule type" value="Genomic_DNA"/>
</dbReference>
<evidence type="ECO:0000256" key="3">
    <source>
        <dbReference type="SAM" id="Coils"/>
    </source>
</evidence>
<dbReference type="Pfam" id="PF25176">
    <property type="entry name" value="DUF7831"/>
    <property type="match status" value="1"/>
</dbReference>
<feature type="region of interest" description="Disordered" evidence="4">
    <location>
        <begin position="4772"/>
        <end position="4792"/>
    </location>
</feature>
<keyword evidence="8" id="KW-0378">Hydrolase</keyword>
<feature type="coiled-coil region" evidence="3">
    <location>
        <begin position="2934"/>
        <end position="2961"/>
    </location>
</feature>
<dbReference type="InterPro" id="IPR012816">
    <property type="entry name" value="NADAR"/>
</dbReference>
<feature type="coiled-coil region" evidence="3">
    <location>
        <begin position="1319"/>
        <end position="1353"/>
    </location>
</feature>
<keyword evidence="8" id="KW-0347">Helicase</keyword>
<evidence type="ECO:0000259" key="5">
    <source>
        <dbReference type="Pfam" id="PF08719"/>
    </source>
</evidence>
<dbReference type="Gene3D" id="2.30.30.780">
    <property type="match status" value="1"/>
</dbReference>
<evidence type="ECO:0000256" key="1">
    <source>
        <dbReference type="ARBA" id="ARBA00022741"/>
    </source>
</evidence>
<accession>A0AAE7S1B7</accession>
<dbReference type="Gene3D" id="3.40.50.300">
    <property type="entry name" value="P-loop containing nucleotide triphosphate hydrolases"/>
    <property type="match status" value="2"/>
</dbReference>
<keyword evidence="9" id="KW-1185">Reference proteome</keyword>
<dbReference type="CDD" id="cd15457">
    <property type="entry name" value="NADAR"/>
    <property type="match status" value="1"/>
</dbReference>
<feature type="domain" description="NADAR" evidence="5">
    <location>
        <begin position="5696"/>
        <end position="5826"/>
    </location>
</feature>
<dbReference type="InterPro" id="IPR027785">
    <property type="entry name" value="UvrD-like_helicase_C"/>
</dbReference>
<keyword evidence="3" id="KW-0175">Coiled coil</keyword>
<dbReference type="Pfam" id="PF08719">
    <property type="entry name" value="NADAR"/>
    <property type="match status" value="1"/>
</dbReference>
<dbReference type="InterPro" id="IPR027417">
    <property type="entry name" value="P-loop_NTPase"/>
</dbReference>
<feature type="domain" description="DUF7831" evidence="7">
    <location>
        <begin position="5288"/>
        <end position="5431"/>
    </location>
</feature>
<protein>
    <submittedName>
        <fullName evidence="8">DNA helicase</fullName>
    </submittedName>
</protein>
<dbReference type="PANTHER" id="PTHR43788">
    <property type="entry name" value="DNA2/NAM7 HELICASE FAMILY MEMBER"/>
    <property type="match status" value="1"/>
</dbReference>
<feature type="coiled-coil region" evidence="3">
    <location>
        <begin position="74"/>
        <end position="104"/>
    </location>
</feature>
<dbReference type="InterPro" id="IPR037238">
    <property type="entry name" value="YbiA-like_sf"/>
</dbReference>
<evidence type="ECO:0000313" key="9">
    <source>
        <dbReference type="Proteomes" id="UP000828009"/>
    </source>
</evidence>
<organism evidence="8 9">
    <name type="scientific">uncultured phage cr29_1</name>
    <dbReference type="NCBI Taxonomy" id="2986418"/>
    <lineage>
        <taxon>Viruses</taxon>
        <taxon>Duplodnaviria</taxon>
        <taxon>Heunggongvirae</taxon>
        <taxon>Uroviricota</taxon>
        <taxon>Caudoviricetes</taxon>
        <taxon>Crassvirales</taxon>
        <taxon>Suoliviridae</taxon>
        <taxon>Oafivirinae</taxon>
        <taxon>Burzaovirus</taxon>
        <taxon>Burzaovirus intestinihominis</taxon>
    </lineage>
</organism>
<dbReference type="Pfam" id="PF13538">
    <property type="entry name" value="UvrD_C_2"/>
    <property type="match status" value="1"/>
</dbReference>
<dbReference type="Proteomes" id="UP000828009">
    <property type="component" value="Segment"/>
</dbReference>
<name>A0AAE7S1B7_9CAUD</name>
<feature type="compositionally biased region" description="Polar residues" evidence="4">
    <location>
        <begin position="4777"/>
        <end position="4790"/>
    </location>
</feature>
<dbReference type="GO" id="GO:0005524">
    <property type="term" value="F:ATP binding"/>
    <property type="evidence" value="ECO:0007669"/>
    <property type="project" value="UniProtKB-KW"/>
</dbReference>
<keyword evidence="1" id="KW-0547">Nucleotide-binding</keyword>
<evidence type="ECO:0000313" key="8">
    <source>
        <dbReference type="EMBL" id="QWM91148.2"/>
    </source>
</evidence>